<keyword evidence="3" id="KW-1185">Reference proteome</keyword>
<evidence type="ECO:0000256" key="1">
    <source>
        <dbReference type="SAM" id="MobiDB-lite"/>
    </source>
</evidence>
<dbReference type="AlphaFoldDB" id="A0A833VVK7"/>
<accession>A0A833VVK7</accession>
<proteinExistence type="predicted"/>
<sequence>MGEGGSAHERNTNSHETLIQPARHMKENRKRLLLGNRLLLFKQPVPRPLESPRFAAVQEILPTSTNRDTTKKEAPTAAPPGRHQRHHKKDANTQ</sequence>
<name>A0A833VVK7_9POAL</name>
<evidence type="ECO:0000313" key="3">
    <source>
        <dbReference type="Proteomes" id="UP000623129"/>
    </source>
</evidence>
<comment type="caution">
    <text evidence="2">The sequence shown here is derived from an EMBL/GenBank/DDBJ whole genome shotgun (WGS) entry which is preliminary data.</text>
</comment>
<feature type="region of interest" description="Disordered" evidence="1">
    <location>
        <begin position="60"/>
        <end position="94"/>
    </location>
</feature>
<feature type="compositionally biased region" description="Basic residues" evidence="1">
    <location>
        <begin position="82"/>
        <end position="94"/>
    </location>
</feature>
<dbReference type="EMBL" id="SWLB01000006">
    <property type="protein sequence ID" value="KAF3337138.1"/>
    <property type="molecule type" value="Genomic_DNA"/>
</dbReference>
<organism evidence="2 3">
    <name type="scientific">Carex littledalei</name>
    <dbReference type="NCBI Taxonomy" id="544730"/>
    <lineage>
        <taxon>Eukaryota</taxon>
        <taxon>Viridiplantae</taxon>
        <taxon>Streptophyta</taxon>
        <taxon>Embryophyta</taxon>
        <taxon>Tracheophyta</taxon>
        <taxon>Spermatophyta</taxon>
        <taxon>Magnoliopsida</taxon>
        <taxon>Liliopsida</taxon>
        <taxon>Poales</taxon>
        <taxon>Cyperaceae</taxon>
        <taxon>Cyperoideae</taxon>
        <taxon>Cariceae</taxon>
        <taxon>Carex</taxon>
        <taxon>Carex subgen. Euthyceras</taxon>
    </lineage>
</organism>
<protein>
    <submittedName>
        <fullName evidence="2">Uncharacterized protein</fullName>
    </submittedName>
</protein>
<gene>
    <name evidence="2" type="ORF">FCM35_KLT17725</name>
</gene>
<dbReference type="Proteomes" id="UP000623129">
    <property type="component" value="Unassembled WGS sequence"/>
</dbReference>
<reference evidence="2" key="1">
    <citation type="submission" date="2020-01" db="EMBL/GenBank/DDBJ databases">
        <title>Genome sequence of Kobresia littledalei, the first chromosome-level genome in the family Cyperaceae.</title>
        <authorList>
            <person name="Qu G."/>
        </authorList>
    </citation>
    <scope>NUCLEOTIDE SEQUENCE</scope>
    <source>
        <strain evidence="2">C.B.Clarke</strain>
        <tissue evidence="2">Leaf</tissue>
    </source>
</reference>
<feature type="region of interest" description="Disordered" evidence="1">
    <location>
        <begin position="1"/>
        <end position="24"/>
    </location>
</feature>
<evidence type="ECO:0000313" key="2">
    <source>
        <dbReference type="EMBL" id="KAF3337138.1"/>
    </source>
</evidence>
<feature type="compositionally biased region" description="Basic and acidic residues" evidence="1">
    <location>
        <begin position="1"/>
        <end position="13"/>
    </location>
</feature>